<accession>A0AAD5RRN7</accession>
<evidence type="ECO:0000313" key="2">
    <source>
        <dbReference type="Proteomes" id="UP001201980"/>
    </source>
</evidence>
<gene>
    <name evidence="1" type="ORF">MKZ38_001545</name>
</gene>
<sequence>MRRIGSQKAQNILQRVTLSSFPSGDHEALKSENELLKSELGLEKKLNQIAWNALVEWGMRLAVCYPSYKIFPLWVGIGVAPGHDRIRPLREAFLELHRGVGNIVWDHREKIDVLNGQDKKIRREIGVLRTVAQTEEALLEVVGRF</sequence>
<comment type="caution">
    <text evidence="1">The sequence shown here is derived from an EMBL/GenBank/DDBJ whole genome shotgun (WGS) entry which is preliminary data.</text>
</comment>
<dbReference type="Proteomes" id="UP001201980">
    <property type="component" value="Unassembled WGS sequence"/>
</dbReference>
<protein>
    <submittedName>
        <fullName evidence="1">Uncharacterized protein</fullName>
    </submittedName>
</protein>
<keyword evidence="2" id="KW-1185">Reference proteome</keyword>
<name>A0AAD5RRN7_9PEZI</name>
<evidence type="ECO:0000313" key="1">
    <source>
        <dbReference type="EMBL" id="KAJ2901675.1"/>
    </source>
</evidence>
<dbReference type="AlphaFoldDB" id="A0AAD5RRN7"/>
<proteinExistence type="predicted"/>
<organism evidence="1 2">
    <name type="scientific">Zalerion maritima</name>
    <dbReference type="NCBI Taxonomy" id="339359"/>
    <lineage>
        <taxon>Eukaryota</taxon>
        <taxon>Fungi</taxon>
        <taxon>Dikarya</taxon>
        <taxon>Ascomycota</taxon>
        <taxon>Pezizomycotina</taxon>
        <taxon>Sordariomycetes</taxon>
        <taxon>Lulworthiomycetidae</taxon>
        <taxon>Lulworthiales</taxon>
        <taxon>Lulworthiaceae</taxon>
        <taxon>Zalerion</taxon>
    </lineage>
</organism>
<dbReference type="EMBL" id="JAKWBI020000142">
    <property type="protein sequence ID" value="KAJ2901675.1"/>
    <property type="molecule type" value="Genomic_DNA"/>
</dbReference>
<reference evidence="1" key="1">
    <citation type="submission" date="2022-07" db="EMBL/GenBank/DDBJ databases">
        <title>Draft genome sequence of Zalerion maritima ATCC 34329, a (micro)plastics degrading marine fungus.</title>
        <authorList>
            <person name="Paco A."/>
            <person name="Goncalves M.F.M."/>
            <person name="Rocha-Santos T.A.P."/>
            <person name="Alves A."/>
        </authorList>
    </citation>
    <scope>NUCLEOTIDE SEQUENCE</scope>
    <source>
        <strain evidence="1">ATCC 34329</strain>
    </source>
</reference>